<evidence type="ECO:0000256" key="3">
    <source>
        <dbReference type="ARBA" id="ARBA00022676"/>
    </source>
</evidence>
<feature type="binding site" evidence="7">
    <location>
        <position position="124"/>
    </location>
    <ligand>
        <name>orotate</name>
        <dbReference type="ChEBI" id="CHEBI:30839"/>
    </ligand>
</feature>
<dbReference type="GO" id="GO:0019856">
    <property type="term" value="P:pyrimidine nucleobase biosynthetic process"/>
    <property type="evidence" value="ECO:0007669"/>
    <property type="project" value="InterPro"/>
</dbReference>
<dbReference type="CDD" id="cd06223">
    <property type="entry name" value="PRTases_typeI"/>
    <property type="match status" value="1"/>
</dbReference>
<dbReference type="EC" id="2.4.2.10" evidence="2 7"/>
<comment type="catalytic activity">
    <reaction evidence="7">
        <text>orotidine 5'-phosphate + diphosphate = orotate + 5-phospho-alpha-D-ribose 1-diphosphate</text>
        <dbReference type="Rhea" id="RHEA:10380"/>
        <dbReference type="ChEBI" id="CHEBI:30839"/>
        <dbReference type="ChEBI" id="CHEBI:33019"/>
        <dbReference type="ChEBI" id="CHEBI:57538"/>
        <dbReference type="ChEBI" id="CHEBI:58017"/>
        <dbReference type="EC" id="2.4.2.10"/>
    </reaction>
</comment>
<dbReference type="GO" id="GO:0000287">
    <property type="term" value="F:magnesium ion binding"/>
    <property type="evidence" value="ECO:0007669"/>
    <property type="project" value="UniProtKB-UniRule"/>
</dbReference>
<dbReference type="HAMAP" id="MF_01208">
    <property type="entry name" value="PyrE"/>
    <property type="match status" value="1"/>
</dbReference>
<dbReference type="GO" id="GO:0044205">
    <property type="term" value="P:'de novo' UMP biosynthetic process"/>
    <property type="evidence" value="ECO:0007669"/>
    <property type="project" value="UniProtKB-UniRule"/>
</dbReference>
<dbReference type="NCBIfam" id="TIGR01367">
    <property type="entry name" value="pyrE_Therm"/>
    <property type="match status" value="1"/>
</dbReference>
<proteinExistence type="inferred from homology"/>
<comment type="pathway">
    <text evidence="1 7">Pyrimidine metabolism; UMP biosynthesis via de novo pathway; UMP from orotate: step 1/2.</text>
</comment>
<organism evidence="9 10">
    <name type="scientific">Polycladospora coralii</name>
    <dbReference type="NCBI Taxonomy" id="2771432"/>
    <lineage>
        <taxon>Bacteria</taxon>
        <taxon>Bacillati</taxon>
        <taxon>Bacillota</taxon>
        <taxon>Bacilli</taxon>
        <taxon>Bacillales</taxon>
        <taxon>Thermoactinomycetaceae</taxon>
        <taxon>Polycladospora</taxon>
    </lineage>
</organism>
<evidence type="ECO:0000256" key="5">
    <source>
        <dbReference type="ARBA" id="ARBA00022842"/>
    </source>
</evidence>
<dbReference type="Pfam" id="PF00156">
    <property type="entry name" value="Pribosyltran"/>
    <property type="match status" value="1"/>
</dbReference>
<evidence type="ECO:0000256" key="2">
    <source>
        <dbReference type="ARBA" id="ARBA00011971"/>
    </source>
</evidence>
<evidence type="ECO:0000256" key="4">
    <source>
        <dbReference type="ARBA" id="ARBA00022679"/>
    </source>
</evidence>
<keyword evidence="5 7" id="KW-0460">Magnesium</keyword>
<dbReference type="PANTHER" id="PTHR19278:SF9">
    <property type="entry name" value="URIDINE 5'-MONOPHOSPHATE SYNTHASE"/>
    <property type="match status" value="1"/>
</dbReference>
<evidence type="ECO:0000313" key="10">
    <source>
        <dbReference type="Proteomes" id="UP000661691"/>
    </source>
</evidence>
<evidence type="ECO:0000259" key="8">
    <source>
        <dbReference type="Pfam" id="PF00156"/>
    </source>
</evidence>
<dbReference type="Proteomes" id="UP000661691">
    <property type="component" value="Unassembled WGS sequence"/>
</dbReference>
<dbReference type="InterPro" id="IPR006273">
    <property type="entry name" value="Orotate_PRibTrfase_bac"/>
</dbReference>
<dbReference type="InterPro" id="IPR029057">
    <property type="entry name" value="PRTase-like"/>
</dbReference>
<comment type="caution">
    <text evidence="9">The sequence shown here is derived from an EMBL/GenBank/DDBJ whole genome shotgun (WGS) entry which is preliminary data.</text>
</comment>
<feature type="binding site" evidence="7">
    <location>
        <position position="97"/>
    </location>
    <ligand>
        <name>5-phospho-alpha-D-ribose 1-diphosphate</name>
        <dbReference type="ChEBI" id="CHEBI:58017"/>
        <note>ligand shared between dimeric partners</note>
    </ligand>
</feature>
<comment type="subunit">
    <text evidence="7">Homodimer.</text>
</comment>
<comment type="function">
    <text evidence="7">Catalyzes the transfer of a ribosyl phosphate group from 5-phosphoribose 1-diphosphate to orotate, leading to the formation of orotidine monophosphate (OMP).</text>
</comment>
<keyword evidence="3 7" id="KW-0328">Glycosyltransferase</keyword>
<feature type="binding site" description="in other chain" evidence="7">
    <location>
        <position position="98"/>
    </location>
    <ligand>
        <name>5-phospho-alpha-D-ribose 1-diphosphate</name>
        <dbReference type="ChEBI" id="CHEBI:58017"/>
        <note>ligand shared between dimeric partners</note>
    </ligand>
</feature>
<evidence type="ECO:0000256" key="7">
    <source>
        <dbReference type="HAMAP-Rule" id="MF_01208"/>
    </source>
</evidence>
<protein>
    <recommendedName>
        <fullName evidence="2 7">Orotate phosphoribosyltransferase</fullName>
        <shortName evidence="7">OPRT</shortName>
        <shortName evidence="7">OPRTase</shortName>
        <ecNumber evidence="2 7">2.4.2.10</ecNumber>
    </recommendedName>
</protein>
<reference evidence="9" key="1">
    <citation type="submission" date="2020-09" db="EMBL/GenBank/DDBJ databases">
        <title>A novel bacterium of genus Hazenella, isolated from South China Sea.</title>
        <authorList>
            <person name="Huang H."/>
            <person name="Mo K."/>
            <person name="Hu Y."/>
        </authorList>
    </citation>
    <scope>NUCLEOTIDE SEQUENCE</scope>
    <source>
        <strain evidence="9">IB182357</strain>
    </source>
</reference>
<evidence type="ECO:0000313" key="9">
    <source>
        <dbReference type="EMBL" id="MBD1371352.1"/>
    </source>
</evidence>
<accession>A0A926N8L8</accession>
<dbReference type="GO" id="GO:0004588">
    <property type="term" value="F:orotate phosphoribosyltransferase activity"/>
    <property type="evidence" value="ECO:0007669"/>
    <property type="project" value="UniProtKB-UniRule"/>
</dbReference>
<feature type="domain" description="Phosphoribosyltransferase" evidence="8">
    <location>
        <begin position="43"/>
        <end position="172"/>
    </location>
</feature>
<name>A0A926N8L8_9BACL</name>
<dbReference type="EMBL" id="JACXAH010000003">
    <property type="protein sequence ID" value="MBD1371352.1"/>
    <property type="molecule type" value="Genomic_DNA"/>
</dbReference>
<dbReference type="Gene3D" id="3.40.50.2020">
    <property type="match status" value="1"/>
</dbReference>
<gene>
    <name evidence="7" type="primary">pyrE</name>
    <name evidence="9" type="ORF">IC620_03155</name>
</gene>
<feature type="binding site" description="in other chain" evidence="7">
    <location>
        <begin position="120"/>
        <end position="128"/>
    </location>
    <ligand>
        <name>5-phospho-alpha-D-ribose 1-diphosphate</name>
        <dbReference type="ChEBI" id="CHEBI:58017"/>
        <note>ligand shared between dimeric partners</note>
    </ligand>
</feature>
<comment type="similarity">
    <text evidence="7">Belongs to the purine/pyrimidine phosphoribosyltransferase family. PyrE subfamily.</text>
</comment>
<sequence>MGGDQVSQLWHVQDAIKRTKVLTEGHFILSSGKHSKHYMQCAQLFQYPKEAEAAGKAIADLFRDERIDLVVGPALGGVIVAHEVARALNVRCIFTERKEGSMQMRRGFTIKPNERILVVEDVVTTGGSVKEVLALLEAESSQIVGIGALVNRNGNQNPFAYPFKSLTAIEIESYEATDCPLCKMGIPAIKPGSRMNQESK</sequence>
<comment type="cofactor">
    <cofactor evidence="7">
        <name>Mg(2+)</name>
        <dbReference type="ChEBI" id="CHEBI:18420"/>
    </cofactor>
</comment>
<comment type="caution">
    <text evidence="7">Lacks conserved residue(s) required for the propagation of feature annotation.</text>
</comment>
<dbReference type="AlphaFoldDB" id="A0A926N8L8"/>
<feature type="binding site" evidence="7">
    <location>
        <position position="152"/>
    </location>
    <ligand>
        <name>orotate</name>
        <dbReference type="ChEBI" id="CHEBI:30839"/>
    </ligand>
</feature>
<keyword evidence="4 7" id="KW-0808">Transferase</keyword>
<keyword evidence="6 7" id="KW-0665">Pyrimidine biosynthesis</keyword>
<dbReference type="InterPro" id="IPR023031">
    <property type="entry name" value="OPRT"/>
</dbReference>
<keyword evidence="10" id="KW-1185">Reference proteome</keyword>
<dbReference type="PANTHER" id="PTHR19278">
    <property type="entry name" value="OROTATE PHOSPHORIBOSYLTRANSFERASE"/>
    <property type="match status" value="1"/>
</dbReference>
<evidence type="ECO:0000256" key="6">
    <source>
        <dbReference type="ARBA" id="ARBA00022975"/>
    </source>
</evidence>
<evidence type="ECO:0000256" key="1">
    <source>
        <dbReference type="ARBA" id="ARBA00004889"/>
    </source>
</evidence>
<dbReference type="InterPro" id="IPR000836">
    <property type="entry name" value="PRTase_dom"/>
</dbReference>
<dbReference type="SUPFAM" id="SSF53271">
    <property type="entry name" value="PRTase-like"/>
    <property type="match status" value="1"/>
</dbReference>